<evidence type="ECO:0000313" key="2">
    <source>
        <dbReference type="Proteomes" id="UP000315017"/>
    </source>
</evidence>
<gene>
    <name evidence="1" type="ORF">ETAA8_21370</name>
</gene>
<sequence length="273" mass="30068">MLTAQVGNSPASGDDLRSAVIFFASFDETVKADIAGGQATLNTRSNHPTEPGRFVFDSGFNEQVFRISKDKGISGGALEVVDVLPNNGRIYFPAQGNLPFDPKGWNGALSVWCKTDPNQLLKTTFCDPIQITEKGANNGGLWFDFNNAKPRDMRHGAFPAVPTKEKPIAEDDPKAPIVLVPKIDWKADAWHHVVLTWSGFDTGKSDAVSQIYIDSKLIGAIRDCPIAMQWDLEKTGIYVAVNYIGLLDELAIFRRALSANEVLRLYREPAFLK</sequence>
<proteinExistence type="predicted"/>
<protein>
    <recommendedName>
        <fullName evidence="3">LamG domain-containing protein</fullName>
    </recommendedName>
</protein>
<organism evidence="1 2">
    <name type="scientific">Anatilimnocola aggregata</name>
    <dbReference type="NCBI Taxonomy" id="2528021"/>
    <lineage>
        <taxon>Bacteria</taxon>
        <taxon>Pseudomonadati</taxon>
        <taxon>Planctomycetota</taxon>
        <taxon>Planctomycetia</taxon>
        <taxon>Pirellulales</taxon>
        <taxon>Pirellulaceae</taxon>
        <taxon>Anatilimnocola</taxon>
    </lineage>
</organism>
<dbReference type="OrthoDB" id="257393at2"/>
<dbReference type="InterPro" id="IPR013320">
    <property type="entry name" value="ConA-like_dom_sf"/>
</dbReference>
<dbReference type="Pfam" id="PF13385">
    <property type="entry name" value="Laminin_G_3"/>
    <property type="match status" value="1"/>
</dbReference>
<dbReference type="Gene3D" id="2.60.120.200">
    <property type="match status" value="1"/>
</dbReference>
<reference evidence="1 2" key="1">
    <citation type="submission" date="2019-02" db="EMBL/GenBank/DDBJ databases">
        <title>Deep-cultivation of Planctomycetes and their phenomic and genomic characterization uncovers novel biology.</title>
        <authorList>
            <person name="Wiegand S."/>
            <person name="Jogler M."/>
            <person name="Boedeker C."/>
            <person name="Pinto D."/>
            <person name="Vollmers J."/>
            <person name="Rivas-Marin E."/>
            <person name="Kohn T."/>
            <person name="Peeters S.H."/>
            <person name="Heuer A."/>
            <person name="Rast P."/>
            <person name="Oberbeckmann S."/>
            <person name="Bunk B."/>
            <person name="Jeske O."/>
            <person name="Meyerdierks A."/>
            <person name="Storesund J.E."/>
            <person name="Kallscheuer N."/>
            <person name="Luecker S."/>
            <person name="Lage O.M."/>
            <person name="Pohl T."/>
            <person name="Merkel B.J."/>
            <person name="Hornburger P."/>
            <person name="Mueller R.-W."/>
            <person name="Bruemmer F."/>
            <person name="Labrenz M."/>
            <person name="Spormann A.M."/>
            <person name="Op den Camp H."/>
            <person name="Overmann J."/>
            <person name="Amann R."/>
            <person name="Jetten M.S.M."/>
            <person name="Mascher T."/>
            <person name="Medema M.H."/>
            <person name="Devos D.P."/>
            <person name="Kaster A.-K."/>
            <person name="Ovreas L."/>
            <person name="Rohde M."/>
            <person name="Galperin M.Y."/>
            <person name="Jogler C."/>
        </authorList>
    </citation>
    <scope>NUCLEOTIDE SEQUENCE [LARGE SCALE GENOMIC DNA]</scope>
    <source>
        <strain evidence="1 2">ETA_A8</strain>
    </source>
</reference>
<evidence type="ECO:0000313" key="1">
    <source>
        <dbReference type="EMBL" id="QDU27053.1"/>
    </source>
</evidence>
<dbReference type="KEGG" id="aagg:ETAA8_21370"/>
<dbReference type="RefSeq" id="WP_145087927.1">
    <property type="nucleotide sequence ID" value="NZ_CP036274.1"/>
</dbReference>
<dbReference type="EMBL" id="CP036274">
    <property type="protein sequence ID" value="QDU27053.1"/>
    <property type="molecule type" value="Genomic_DNA"/>
</dbReference>
<dbReference type="AlphaFoldDB" id="A0A517Y9Y6"/>
<dbReference type="Proteomes" id="UP000315017">
    <property type="component" value="Chromosome"/>
</dbReference>
<name>A0A517Y9Y6_9BACT</name>
<dbReference type="SUPFAM" id="SSF49899">
    <property type="entry name" value="Concanavalin A-like lectins/glucanases"/>
    <property type="match status" value="1"/>
</dbReference>
<accession>A0A517Y9Y6</accession>
<evidence type="ECO:0008006" key="3">
    <source>
        <dbReference type="Google" id="ProtNLM"/>
    </source>
</evidence>
<keyword evidence="2" id="KW-1185">Reference proteome</keyword>